<keyword evidence="2" id="KW-1185">Reference proteome</keyword>
<protein>
    <submittedName>
        <fullName evidence="1">HET-domain-containing protein</fullName>
    </submittedName>
</protein>
<organism evidence="1 2">
    <name type="scientific">Hypoxylon rubiginosum</name>
    <dbReference type="NCBI Taxonomy" id="110542"/>
    <lineage>
        <taxon>Eukaryota</taxon>
        <taxon>Fungi</taxon>
        <taxon>Dikarya</taxon>
        <taxon>Ascomycota</taxon>
        <taxon>Pezizomycotina</taxon>
        <taxon>Sordariomycetes</taxon>
        <taxon>Xylariomycetidae</taxon>
        <taxon>Xylariales</taxon>
        <taxon>Hypoxylaceae</taxon>
        <taxon>Hypoxylon</taxon>
    </lineage>
</organism>
<dbReference type="EMBL" id="MU394303">
    <property type="protein sequence ID" value="KAI6088131.1"/>
    <property type="molecule type" value="Genomic_DNA"/>
</dbReference>
<dbReference type="Proteomes" id="UP001497680">
    <property type="component" value="Unassembled WGS sequence"/>
</dbReference>
<accession>A0ACC0D6I8</accession>
<sequence>MSSTYRDLVTAITPAVNLSNVVNIPPSQPCAACARIVPDYSRLELENITTDYELFDTFPEFPVLKASARAGCALCRLLRKTIRSTWGVTMRPMEEDGVGVLSAKDGFWDKLFEKAWDRKVRIFNVRFSILIHQRENNTEGSIRRLLIQFGPVNLPPPEEYDRTRNRPIFQELVFKAFDSKGTSNRRPPDNDALSERNIALMMDWINTCKDHHTACQLNTSNNWLPTRLIQISDSDMVNVRLVETHSHFDRNLGRSVQFIALSHMWGDVSTLAPLRTLRHNYDTMKRGILIKELPQNFSDTVLVCRKLGVEYVWIDSLCIIQDSPKDWKREAVTMHLVYKYAQVTIVAAAATSSRDGFLARNIQMTPAVKVSYTSKTGQQANPSMILYPINEESDPHFGYEETAWNTRGWTFQERYLSTRLIYFCKNSLHFECRTHKASEEGEMILPSGLKSSLWPRAKLSPDKWFEAWSEAVSQYGRRKLTKGDDKLIAIQSIANEMKENVLGPYVDFAGVWQADIHKELLWRPWLSTPIYPGNHRAPSWSWASLDSAVRFTMAVNSNRRFGESLEVIQFNDGTLPGIVVKAHTRHISSIVRHDFTDWYDEAQNGNDPYDIFTDEPASNDGTIARPWGFAYGTLDRFDDNSIREKQARFMYLHVSDSHESTGLILKKRAIDASSNELSTDVWFRIGTARVFKDWREQRLASKGFEGQEMREVIIV</sequence>
<comment type="caution">
    <text evidence="1">The sequence shown here is derived from an EMBL/GenBank/DDBJ whole genome shotgun (WGS) entry which is preliminary data.</text>
</comment>
<proteinExistence type="predicted"/>
<gene>
    <name evidence="1" type="ORF">F4821DRAFT_234656</name>
</gene>
<reference evidence="1 2" key="1">
    <citation type="journal article" date="2022" name="New Phytol.">
        <title>Ecological generalism drives hyperdiversity of secondary metabolite gene clusters in xylarialean endophytes.</title>
        <authorList>
            <person name="Franco M.E.E."/>
            <person name="Wisecaver J.H."/>
            <person name="Arnold A.E."/>
            <person name="Ju Y.M."/>
            <person name="Slot J.C."/>
            <person name="Ahrendt S."/>
            <person name="Moore L.P."/>
            <person name="Eastman K.E."/>
            <person name="Scott K."/>
            <person name="Konkel Z."/>
            <person name="Mondo S.J."/>
            <person name="Kuo A."/>
            <person name="Hayes R.D."/>
            <person name="Haridas S."/>
            <person name="Andreopoulos B."/>
            <person name="Riley R."/>
            <person name="LaButti K."/>
            <person name="Pangilinan J."/>
            <person name="Lipzen A."/>
            <person name="Amirebrahimi M."/>
            <person name="Yan J."/>
            <person name="Adam C."/>
            <person name="Keymanesh K."/>
            <person name="Ng V."/>
            <person name="Louie K."/>
            <person name="Northen T."/>
            <person name="Drula E."/>
            <person name="Henrissat B."/>
            <person name="Hsieh H.M."/>
            <person name="Youens-Clark K."/>
            <person name="Lutzoni F."/>
            <person name="Miadlikowska J."/>
            <person name="Eastwood D.C."/>
            <person name="Hamelin R.C."/>
            <person name="Grigoriev I.V."/>
            <person name="U'Ren J.M."/>
        </authorList>
    </citation>
    <scope>NUCLEOTIDE SEQUENCE [LARGE SCALE GENOMIC DNA]</scope>
    <source>
        <strain evidence="1 2">ER1909</strain>
    </source>
</reference>
<name>A0ACC0D6I8_9PEZI</name>
<evidence type="ECO:0000313" key="2">
    <source>
        <dbReference type="Proteomes" id="UP001497680"/>
    </source>
</evidence>
<evidence type="ECO:0000313" key="1">
    <source>
        <dbReference type="EMBL" id="KAI6088131.1"/>
    </source>
</evidence>